<evidence type="ECO:0000313" key="2">
    <source>
        <dbReference type="Proteomes" id="UP000824469"/>
    </source>
</evidence>
<comment type="caution">
    <text evidence="1">The sequence shown here is derived from an EMBL/GenBank/DDBJ whole genome shotgun (WGS) entry which is preliminary data.</text>
</comment>
<gene>
    <name evidence="1" type="ORF">KI387_030385</name>
</gene>
<name>A0AA38FDL5_TAXCH</name>
<evidence type="ECO:0000313" key="1">
    <source>
        <dbReference type="EMBL" id="KAH9298703.1"/>
    </source>
</evidence>
<accession>A0AA38FDL5</accession>
<feature type="non-terminal residue" evidence="1">
    <location>
        <position position="54"/>
    </location>
</feature>
<organism evidence="1 2">
    <name type="scientific">Taxus chinensis</name>
    <name type="common">Chinese yew</name>
    <name type="synonym">Taxus wallichiana var. chinensis</name>
    <dbReference type="NCBI Taxonomy" id="29808"/>
    <lineage>
        <taxon>Eukaryota</taxon>
        <taxon>Viridiplantae</taxon>
        <taxon>Streptophyta</taxon>
        <taxon>Embryophyta</taxon>
        <taxon>Tracheophyta</taxon>
        <taxon>Spermatophyta</taxon>
        <taxon>Pinopsida</taxon>
        <taxon>Pinidae</taxon>
        <taxon>Conifers II</taxon>
        <taxon>Cupressales</taxon>
        <taxon>Taxaceae</taxon>
        <taxon>Taxus</taxon>
    </lineage>
</organism>
<dbReference type="Proteomes" id="UP000824469">
    <property type="component" value="Unassembled WGS sequence"/>
</dbReference>
<reference evidence="1 2" key="1">
    <citation type="journal article" date="2021" name="Nat. Plants">
        <title>The Taxus genome provides insights into paclitaxel biosynthesis.</title>
        <authorList>
            <person name="Xiong X."/>
            <person name="Gou J."/>
            <person name="Liao Q."/>
            <person name="Li Y."/>
            <person name="Zhou Q."/>
            <person name="Bi G."/>
            <person name="Li C."/>
            <person name="Du R."/>
            <person name="Wang X."/>
            <person name="Sun T."/>
            <person name="Guo L."/>
            <person name="Liang H."/>
            <person name="Lu P."/>
            <person name="Wu Y."/>
            <person name="Zhang Z."/>
            <person name="Ro D.K."/>
            <person name="Shang Y."/>
            <person name="Huang S."/>
            <person name="Yan J."/>
        </authorList>
    </citation>
    <scope>NUCLEOTIDE SEQUENCE [LARGE SCALE GENOMIC DNA]</scope>
    <source>
        <strain evidence="1">Ta-2019</strain>
    </source>
</reference>
<keyword evidence="2" id="KW-1185">Reference proteome</keyword>
<dbReference type="AlphaFoldDB" id="A0AA38FDL5"/>
<proteinExistence type="predicted"/>
<sequence>MRLFGVVVEGTVDVTGAMGVTDVAVIAGIGPNYEMTGGKVDVGSTEPDGTDAGV</sequence>
<dbReference type="EMBL" id="JAHRHJ020000010">
    <property type="protein sequence ID" value="KAH9298703.1"/>
    <property type="molecule type" value="Genomic_DNA"/>
</dbReference>
<protein>
    <submittedName>
        <fullName evidence="1">Uncharacterized protein</fullName>
    </submittedName>
</protein>